<evidence type="ECO:0000259" key="3">
    <source>
        <dbReference type="PROSITE" id="PS51061"/>
    </source>
</evidence>
<dbReference type="PANTHER" id="PTHR47423">
    <property type="entry name" value="G-PATCH DOMAIN CONTAINING PROTEIN"/>
    <property type="match status" value="1"/>
</dbReference>
<proteinExistence type="predicted"/>
<dbReference type="InterPro" id="IPR001374">
    <property type="entry name" value="R3H_dom"/>
</dbReference>
<dbReference type="Proteomes" id="UP001491310">
    <property type="component" value="Unassembled WGS sequence"/>
</dbReference>
<feature type="region of interest" description="Disordered" evidence="1">
    <location>
        <begin position="16"/>
        <end position="47"/>
    </location>
</feature>
<evidence type="ECO:0000313" key="4">
    <source>
        <dbReference type="EMBL" id="KAK9901628.1"/>
    </source>
</evidence>
<evidence type="ECO:0008006" key="6">
    <source>
        <dbReference type="Google" id="ProtNLM"/>
    </source>
</evidence>
<reference evidence="4 5" key="1">
    <citation type="journal article" date="2024" name="Nat. Commun.">
        <title>Phylogenomics reveals the evolutionary origins of lichenization in chlorophyte algae.</title>
        <authorList>
            <person name="Puginier C."/>
            <person name="Libourel C."/>
            <person name="Otte J."/>
            <person name="Skaloud P."/>
            <person name="Haon M."/>
            <person name="Grisel S."/>
            <person name="Petersen M."/>
            <person name="Berrin J.G."/>
            <person name="Delaux P.M."/>
            <person name="Dal Grande F."/>
            <person name="Keller J."/>
        </authorList>
    </citation>
    <scope>NUCLEOTIDE SEQUENCE [LARGE SCALE GENOMIC DNA]</scope>
    <source>
        <strain evidence="4 5">SAG 216-7</strain>
    </source>
</reference>
<feature type="region of interest" description="Disordered" evidence="1">
    <location>
        <begin position="160"/>
        <end position="181"/>
    </location>
</feature>
<dbReference type="Pfam" id="PF01424">
    <property type="entry name" value="R3H"/>
    <property type="match status" value="1"/>
</dbReference>
<comment type="caution">
    <text evidence="4">The sequence shown here is derived from an EMBL/GenBank/DDBJ whole genome shotgun (WGS) entry which is preliminary data.</text>
</comment>
<dbReference type="InterPro" id="IPR000467">
    <property type="entry name" value="G_patch_dom"/>
</dbReference>
<feature type="compositionally biased region" description="Low complexity" evidence="1">
    <location>
        <begin position="490"/>
        <end position="500"/>
    </location>
</feature>
<dbReference type="SMART" id="SM00443">
    <property type="entry name" value="G_patch"/>
    <property type="match status" value="1"/>
</dbReference>
<dbReference type="EMBL" id="JALJOT010000017">
    <property type="protein sequence ID" value="KAK9901628.1"/>
    <property type="molecule type" value="Genomic_DNA"/>
</dbReference>
<dbReference type="Gene3D" id="3.30.1370.50">
    <property type="entry name" value="R3H-like domain"/>
    <property type="match status" value="1"/>
</dbReference>
<dbReference type="InterPro" id="IPR036867">
    <property type="entry name" value="R3H_dom_sf"/>
</dbReference>
<keyword evidence="5" id="KW-1185">Reference proteome</keyword>
<accession>A0ABR2YBK8</accession>
<organism evidence="4 5">
    <name type="scientific">Coccomyxa subellipsoidea</name>
    <dbReference type="NCBI Taxonomy" id="248742"/>
    <lineage>
        <taxon>Eukaryota</taxon>
        <taxon>Viridiplantae</taxon>
        <taxon>Chlorophyta</taxon>
        <taxon>core chlorophytes</taxon>
        <taxon>Trebouxiophyceae</taxon>
        <taxon>Trebouxiophyceae incertae sedis</taxon>
        <taxon>Coccomyxaceae</taxon>
        <taxon>Coccomyxa</taxon>
    </lineage>
</organism>
<feature type="region of interest" description="Disordered" evidence="1">
    <location>
        <begin position="294"/>
        <end position="315"/>
    </location>
</feature>
<protein>
    <recommendedName>
        <fullName evidence="6">G-patch domain-containing protein</fullName>
    </recommendedName>
</protein>
<dbReference type="Pfam" id="PF01585">
    <property type="entry name" value="G-patch"/>
    <property type="match status" value="1"/>
</dbReference>
<dbReference type="PANTHER" id="PTHR47423:SF2">
    <property type="entry name" value="PROTEIN SQS1"/>
    <property type="match status" value="1"/>
</dbReference>
<feature type="domain" description="G-patch" evidence="2">
    <location>
        <begin position="535"/>
        <end position="582"/>
    </location>
</feature>
<feature type="domain" description="R3H" evidence="3">
    <location>
        <begin position="201"/>
        <end position="263"/>
    </location>
</feature>
<gene>
    <name evidence="4" type="ORF">WJX75_005716</name>
</gene>
<name>A0ABR2YBK8_9CHLO</name>
<feature type="compositionally biased region" description="Acidic residues" evidence="1">
    <location>
        <begin position="113"/>
        <end position="128"/>
    </location>
</feature>
<dbReference type="SUPFAM" id="SSF82708">
    <property type="entry name" value="R3H domain"/>
    <property type="match status" value="1"/>
</dbReference>
<feature type="region of interest" description="Disordered" evidence="1">
    <location>
        <begin position="441"/>
        <end position="466"/>
    </location>
</feature>
<dbReference type="PROSITE" id="PS50174">
    <property type="entry name" value="G_PATCH"/>
    <property type="match status" value="1"/>
</dbReference>
<feature type="region of interest" description="Disordered" evidence="1">
    <location>
        <begin position="481"/>
        <end position="515"/>
    </location>
</feature>
<evidence type="ECO:0000313" key="5">
    <source>
        <dbReference type="Proteomes" id="UP001491310"/>
    </source>
</evidence>
<feature type="region of interest" description="Disordered" evidence="1">
    <location>
        <begin position="106"/>
        <end position="128"/>
    </location>
</feature>
<dbReference type="PROSITE" id="PS51061">
    <property type="entry name" value="R3H"/>
    <property type="match status" value="1"/>
</dbReference>
<sequence length="582" mass="62557">MRRLVAIQMAAKAALSEWEGPRLHDSSFPSESTLRDQEGEESDDQAALDYIQNTAADDSDDLPEDSKAAEAIWQAMQNFGRAKLGDGPLVDGRGDCWEGLDHILDADTSSGEADTENSTDESDSDEMSITDITCDFNEGLKLEHAFAMCAHAPRLRVYSASETSGSGRRPRMHGKQLPGEKQRLKRSKVDAKRAARAAAKGFDAAAIVSQLEAFVLAEGDMKAFPPMSPYANSFVQKVAGLYGLKSGQQGSGRKRFVIVAATKHTRLPEASERERLAHMLASNDNAAAALRPLTTKPTTSGKGNRAKKLQGRKQASSLMPVRYNQPVGFVSSGKVDPYQVEHTVIQPALGLGCAPDLASMPLLHESAMEPQLLQGMSPAEDVLDRELSDMMEEEARPGSAMLEQLEMNFDEELLNADTPANTGLGFGGRLGKRCLSELGSSSHSQAATVSGEENEPGDPGEYIPHLQPDIFSTRAQVKRANKKREKLGRRAALARAGAAPQPQPARPAGPAADDEAPTAMVVETSLRYGSFERHTTGFGSRMLAKYGFEGQGTGLGRNRQGRAEPISAVMRPKNLGLGANGD</sequence>
<evidence type="ECO:0000259" key="2">
    <source>
        <dbReference type="PROSITE" id="PS50174"/>
    </source>
</evidence>
<evidence type="ECO:0000256" key="1">
    <source>
        <dbReference type="SAM" id="MobiDB-lite"/>
    </source>
</evidence>